<sequence length="180" mass="19244">MKVRTEEVTKAQRRRKKQPSRTAAHRSLLFPLTAWANDPPLPFPLFCAGRSTSSKSSSHSLSSSSSRAITSLGRWTSSNPLGTSASASEISRTASHASRASGDGRGWGTNLCGPVRAWRAPRDSPSVPEQASPSRASSRARHQQHEPACRPASAGAAFHPEHGGTRRSACRNNHHSLCSG</sequence>
<evidence type="ECO:0000256" key="1">
    <source>
        <dbReference type="SAM" id="MobiDB-lite"/>
    </source>
</evidence>
<dbReference type="EMBL" id="KV417313">
    <property type="protein sequence ID" value="KZO92171.1"/>
    <property type="molecule type" value="Genomic_DNA"/>
</dbReference>
<feature type="region of interest" description="Disordered" evidence="1">
    <location>
        <begin position="72"/>
        <end position="180"/>
    </location>
</feature>
<organism evidence="2 3">
    <name type="scientific">Calocera viscosa (strain TUFC12733)</name>
    <dbReference type="NCBI Taxonomy" id="1330018"/>
    <lineage>
        <taxon>Eukaryota</taxon>
        <taxon>Fungi</taxon>
        <taxon>Dikarya</taxon>
        <taxon>Basidiomycota</taxon>
        <taxon>Agaricomycotina</taxon>
        <taxon>Dacrymycetes</taxon>
        <taxon>Dacrymycetales</taxon>
        <taxon>Dacrymycetaceae</taxon>
        <taxon>Calocera</taxon>
    </lineage>
</organism>
<feature type="compositionally biased region" description="Polar residues" evidence="1">
    <location>
        <begin position="72"/>
        <end position="98"/>
    </location>
</feature>
<evidence type="ECO:0000313" key="2">
    <source>
        <dbReference type="EMBL" id="KZO92171.1"/>
    </source>
</evidence>
<feature type="region of interest" description="Disordered" evidence="1">
    <location>
        <begin position="1"/>
        <end position="25"/>
    </location>
</feature>
<proteinExistence type="predicted"/>
<protein>
    <submittedName>
        <fullName evidence="2">Uncharacterized protein</fullName>
    </submittedName>
</protein>
<feature type="compositionally biased region" description="Basic and acidic residues" evidence="1">
    <location>
        <begin position="1"/>
        <end position="10"/>
    </location>
</feature>
<dbReference type="AlphaFoldDB" id="A0A167I0E5"/>
<accession>A0A167I0E5</accession>
<keyword evidence="3" id="KW-1185">Reference proteome</keyword>
<gene>
    <name evidence="2" type="ORF">CALVIDRAFT_314066</name>
</gene>
<reference evidence="2 3" key="1">
    <citation type="journal article" date="2016" name="Mol. Biol. Evol.">
        <title>Comparative Genomics of Early-Diverging Mushroom-Forming Fungi Provides Insights into the Origins of Lignocellulose Decay Capabilities.</title>
        <authorList>
            <person name="Nagy L.G."/>
            <person name="Riley R."/>
            <person name="Tritt A."/>
            <person name="Adam C."/>
            <person name="Daum C."/>
            <person name="Floudas D."/>
            <person name="Sun H."/>
            <person name="Yadav J.S."/>
            <person name="Pangilinan J."/>
            <person name="Larsson K.H."/>
            <person name="Matsuura K."/>
            <person name="Barry K."/>
            <person name="Labutti K."/>
            <person name="Kuo R."/>
            <person name="Ohm R.A."/>
            <person name="Bhattacharya S.S."/>
            <person name="Shirouzu T."/>
            <person name="Yoshinaga Y."/>
            <person name="Martin F.M."/>
            <person name="Grigoriev I.V."/>
            <person name="Hibbett D.S."/>
        </authorList>
    </citation>
    <scope>NUCLEOTIDE SEQUENCE [LARGE SCALE GENOMIC DNA]</scope>
    <source>
        <strain evidence="2 3">TUFC12733</strain>
    </source>
</reference>
<name>A0A167I0E5_CALVF</name>
<evidence type="ECO:0000313" key="3">
    <source>
        <dbReference type="Proteomes" id="UP000076738"/>
    </source>
</evidence>
<dbReference type="Proteomes" id="UP000076738">
    <property type="component" value="Unassembled WGS sequence"/>
</dbReference>